<feature type="compositionally biased region" description="Basic and acidic residues" evidence="1">
    <location>
        <begin position="209"/>
        <end position="228"/>
    </location>
</feature>
<sequence length="250" mass="29499">MSTSFNITAGFREDCAILIDRFEKVDDIRFKSFCEIWKDLKFSLIFKDKEHVAELMEFCEEILHLTKQYLFSEWQMIMELHNQIKEGEHHDANYVLSKLIINNAFKHCLFDQEISFEKCFRKRYYYNNNPYSVLSSIKNMGEKDQMFEKINKLSKMYHQKKCEAISSNTDNCSLNLFNSNFATEIINDIHKFSRGKGYNKKMSTSASKKDIKEIESDKKIKQSQRDLDDAYLSSSSDLGSNSKNSKIIYF</sequence>
<evidence type="ECO:0000313" key="2">
    <source>
        <dbReference type="EMBL" id="KAF7384872.1"/>
    </source>
</evidence>
<evidence type="ECO:0000313" key="3">
    <source>
        <dbReference type="Proteomes" id="UP000614350"/>
    </source>
</evidence>
<accession>A0A834MTL7</accession>
<dbReference type="InterPro" id="IPR019188">
    <property type="entry name" value="SNAPC1"/>
</dbReference>
<name>A0A834MTL7_VESVU</name>
<dbReference type="PANTHER" id="PTHR15131:SF3">
    <property type="entry name" value="SNRNA-ACTIVATING PROTEIN COMPLEX SUBUNIT 1"/>
    <property type="match status" value="1"/>
</dbReference>
<dbReference type="GO" id="GO:0043565">
    <property type="term" value="F:sequence-specific DNA binding"/>
    <property type="evidence" value="ECO:0007669"/>
    <property type="project" value="TreeGrafter"/>
</dbReference>
<dbReference type="GO" id="GO:0019185">
    <property type="term" value="C:snRNA-activating protein complex"/>
    <property type="evidence" value="ECO:0007669"/>
    <property type="project" value="TreeGrafter"/>
</dbReference>
<dbReference type="AlphaFoldDB" id="A0A834MTL7"/>
<dbReference type="Proteomes" id="UP000614350">
    <property type="component" value="Unassembled WGS sequence"/>
</dbReference>
<proteinExistence type="predicted"/>
<keyword evidence="3" id="KW-1185">Reference proteome</keyword>
<comment type="caution">
    <text evidence="2">The sequence shown here is derived from an EMBL/GenBank/DDBJ whole genome shotgun (WGS) entry which is preliminary data.</text>
</comment>
<protein>
    <submittedName>
        <fullName evidence="2">Uncharacterized protein</fullName>
    </submittedName>
</protein>
<dbReference type="EMBL" id="JACSEA010000015">
    <property type="protein sequence ID" value="KAF7384872.1"/>
    <property type="molecule type" value="Genomic_DNA"/>
</dbReference>
<gene>
    <name evidence="2" type="ORF">HZH66_011958</name>
</gene>
<dbReference type="GO" id="GO:0042795">
    <property type="term" value="P:snRNA transcription by RNA polymerase II"/>
    <property type="evidence" value="ECO:0007669"/>
    <property type="project" value="TreeGrafter"/>
</dbReference>
<organism evidence="2 3">
    <name type="scientific">Vespula vulgaris</name>
    <name type="common">Yellow jacket</name>
    <name type="synonym">Wasp</name>
    <dbReference type="NCBI Taxonomy" id="7454"/>
    <lineage>
        <taxon>Eukaryota</taxon>
        <taxon>Metazoa</taxon>
        <taxon>Ecdysozoa</taxon>
        <taxon>Arthropoda</taxon>
        <taxon>Hexapoda</taxon>
        <taxon>Insecta</taxon>
        <taxon>Pterygota</taxon>
        <taxon>Neoptera</taxon>
        <taxon>Endopterygota</taxon>
        <taxon>Hymenoptera</taxon>
        <taxon>Apocrita</taxon>
        <taxon>Aculeata</taxon>
        <taxon>Vespoidea</taxon>
        <taxon>Vespidae</taxon>
        <taxon>Vespinae</taxon>
        <taxon>Vespula</taxon>
    </lineage>
</organism>
<dbReference type="Pfam" id="PF09808">
    <property type="entry name" value="SNAPC1"/>
    <property type="match status" value="1"/>
</dbReference>
<dbReference type="GO" id="GO:0042796">
    <property type="term" value="P:snRNA transcription by RNA polymerase III"/>
    <property type="evidence" value="ECO:0007669"/>
    <property type="project" value="TreeGrafter"/>
</dbReference>
<reference evidence="2" key="1">
    <citation type="journal article" date="2020" name="G3 (Bethesda)">
        <title>High-Quality Assemblies for Three Invasive Social Wasps from the &lt;i&gt;Vespula&lt;/i&gt; Genus.</title>
        <authorList>
            <person name="Harrop T.W.R."/>
            <person name="Guhlin J."/>
            <person name="McLaughlin G.M."/>
            <person name="Permina E."/>
            <person name="Stockwell P."/>
            <person name="Gilligan J."/>
            <person name="Le Lec M.F."/>
            <person name="Gruber M.A.M."/>
            <person name="Quinn O."/>
            <person name="Lovegrove M."/>
            <person name="Duncan E.J."/>
            <person name="Remnant E.J."/>
            <person name="Van Eeckhoven J."/>
            <person name="Graham B."/>
            <person name="Knapp R.A."/>
            <person name="Langford K.W."/>
            <person name="Kronenberg Z."/>
            <person name="Press M.O."/>
            <person name="Eacker S.M."/>
            <person name="Wilson-Rankin E.E."/>
            <person name="Purcell J."/>
            <person name="Lester P.J."/>
            <person name="Dearden P.K."/>
        </authorList>
    </citation>
    <scope>NUCLEOTIDE SEQUENCE</scope>
    <source>
        <strain evidence="2">Marl-1</strain>
    </source>
</reference>
<dbReference type="PANTHER" id="PTHR15131">
    <property type="entry name" value="SMALL NUCLEAR RNA ACTIVATING COMPLEX, POLYPEPTIDE 1"/>
    <property type="match status" value="1"/>
</dbReference>
<evidence type="ECO:0000256" key="1">
    <source>
        <dbReference type="SAM" id="MobiDB-lite"/>
    </source>
</evidence>
<feature type="region of interest" description="Disordered" evidence="1">
    <location>
        <begin position="209"/>
        <end position="250"/>
    </location>
</feature>
<feature type="compositionally biased region" description="Low complexity" evidence="1">
    <location>
        <begin position="232"/>
        <end position="250"/>
    </location>
</feature>